<name>A0A7Y0A1M2_9BURK</name>
<dbReference type="RefSeq" id="WP_169501028.1">
    <property type="nucleotide sequence ID" value="NZ_JABBFZ010000026.1"/>
</dbReference>
<keyword evidence="1" id="KW-1133">Transmembrane helix</keyword>
<gene>
    <name evidence="2" type="ORF">HHL14_28945</name>
</gene>
<evidence type="ECO:0000313" key="3">
    <source>
        <dbReference type="Proteomes" id="UP000583127"/>
    </source>
</evidence>
<evidence type="ECO:0000256" key="1">
    <source>
        <dbReference type="SAM" id="Phobius"/>
    </source>
</evidence>
<sequence>MKSGPRRGRRCVEDAGTPRDAPEAWLQRDTILYVYTVFHDGFWIGGGGLLVGVVAVAGVRTTARTWRLTITLPNFGYTFSCLSKTISRLEAESERTTVTPCQSTTQIHQKPQTGMPLETVHLDRVFGVVQTAQNRQPVTLFGFESKTRKEYSVAAPGRPRIESGMTITAYLVQADNWQTLIGWRDHENGEIVCKPVSGPIFACIWSVLGFCMMTPGFSHRSAAMSVIAAIMVVVFGFGIRNVCFLRKVRRELEQSAWDRYSHIASTDNRTR</sequence>
<reference evidence="2 3" key="1">
    <citation type="submission" date="2020-04" db="EMBL/GenBank/DDBJ databases">
        <title>Paraburkholderia sp. G-4-1-8 isolated from soil.</title>
        <authorList>
            <person name="Dahal R.H."/>
        </authorList>
    </citation>
    <scope>NUCLEOTIDE SEQUENCE [LARGE SCALE GENOMIC DNA]</scope>
    <source>
        <strain evidence="2 3">G-4-1-8</strain>
    </source>
</reference>
<dbReference type="EMBL" id="JABBFZ010000026">
    <property type="protein sequence ID" value="NML34841.1"/>
    <property type="molecule type" value="Genomic_DNA"/>
</dbReference>
<dbReference type="AlphaFoldDB" id="A0A7Y0A1M2"/>
<protein>
    <recommendedName>
        <fullName evidence="4">Transmembrane protein</fullName>
    </recommendedName>
</protein>
<keyword evidence="3" id="KW-1185">Reference proteome</keyword>
<evidence type="ECO:0000313" key="2">
    <source>
        <dbReference type="EMBL" id="NML34841.1"/>
    </source>
</evidence>
<feature type="transmembrane region" description="Helical" evidence="1">
    <location>
        <begin position="196"/>
        <end position="217"/>
    </location>
</feature>
<keyword evidence="1" id="KW-0812">Transmembrane</keyword>
<dbReference type="Proteomes" id="UP000583127">
    <property type="component" value="Unassembled WGS sequence"/>
</dbReference>
<evidence type="ECO:0008006" key="4">
    <source>
        <dbReference type="Google" id="ProtNLM"/>
    </source>
</evidence>
<proteinExistence type="predicted"/>
<organism evidence="2 3">
    <name type="scientific">Paraburkholderia antibiotica</name>
    <dbReference type="NCBI Taxonomy" id="2728839"/>
    <lineage>
        <taxon>Bacteria</taxon>
        <taxon>Pseudomonadati</taxon>
        <taxon>Pseudomonadota</taxon>
        <taxon>Betaproteobacteria</taxon>
        <taxon>Burkholderiales</taxon>
        <taxon>Burkholderiaceae</taxon>
        <taxon>Paraburkholderia</taxon>
    </lineage>
</organism>
<keyword evidence="1" id="KW-0472">Membrane</keyword>
<accession>A0A7Y0A1M2</accession>
<comment type="caution">
    <text evidence="2">The sequence shown here is derived from an EMBL/GenBank/DDBJ whole genome shotgun (WGS) entry which is preliminary data.</text>
</comment>
<feature type="transmembrane region" description="Helical" evidence="1">
    <location>
        <begin position="223"/>
        <end position="243"/>
    </location>
</feature>